<organism evidence="1 2">
    <name type="scientific">Acetanaerobacterium elongatum</name>
    <dbReference type="NCBI Taxonomy" id="258515"/>
    <lineage>
        <taxon>Bacteria</taxon>
        <taxon>Bacillati</taxon>
        <taxon>Bacillota</taxon>
        <taxon>Clostridia</taxon>
        <taxon>Eubacteriales</taxon>
        <taxon>Oscillospiraceae</taxon>
        <taxon>Acetanaerobacterium</taxon>
    </lineage>
</organism>
<evidence type="ECO:0000313" key="2">
    <source>
        <dbReference type="Proteomes" id="UP000199182"/>
    </source>
</evidence>
<dbReference type="PANTHER" id="PTHR10000:SF8">
    <property type="entry name" value="HAD SUPERFAMILY HYDROLASE-LIKE, TYPE 3"/>
    <property type="match status" value="1"/>
</dbReference>
<dbReference type="InterPro" id="IPR006379">
    <property type="entry name" value="HAD-SF_hydro_IIB"/>
</dbReference>
<dbReference type="OrthoDB" id="9781413at2"/>
<proteinExistence type="predicted"/>
<dbReference type="InterPro" id="IPR023214">
    <property type="entry name" value="HAD_sf"/>
</dbReference>
<reference evidence="1 2" key="1">
    <citation type="submission" date="2016-10" db="EMBL/GenBank/DDBJ databases">
        <authorList>
            <person name="de Groot N.N."/>
        </authorList>
    </citation>
    <scope>NUCLEOTIDE SEQUENCE [LARGE SCALE GENOMIC DNA]</scope>
    <source>
        <strain evidence="1 2">CGMCC 1.5012</strain>
    </source>
</reference>
<dbReference type="Gene3D" id="3.30.1240.10">
    <property type="match status" value="1"/>
</dbReference>
<name>A0A1G9X1X2_9FIRM</name>
<dbReference type="EMBL" id="FNID01000007">
    <property type="protein sequence ID" value="SDM90682.1"/>
    <property type="molecule type" value="Genomic_DNA"/>
</dbReference>
<accession>A0A1G9X1X2</accession>
<dbReference type="PANTHER" id="PTHR10000">
    <property type="entry name" value="PHOSPHOSERINE PHOSPHATASE"/>
    <property type="match status" value="1"/>
</dbReference>
<dbReference type="Gene3D" id="3.40.50.1000">
    <property type="entry name" value="HAD superfamily/HAD-like"/>
    <property type="match status" value="1"/>
</dbReference>
<dbReference type="NCBIfam" id="TIGR01484">
    <property type="entry name" value="HAD-SF-IIB"/>
    <property type="match status" value="1"/>
</dbReference>
<dbReference type="NCBIfam" id="TIGR00099">
    <property type="entry name" value="Cof-subfamily"/>
    <property type="match status" value="1"/>
</dbReference>
<dbReference type="STRING" id="258515.SAMN05192585_10763"/>
<dbReference type="AlphaFoldDB" id="A0A1G9X1X2"/>
<dbReference type="CDD" id="cd07516">
    <property type="entry name" value="HAD_Pase"/>
    <property type="match status" value="1"/>
</dbReference>
<gene>
    <name evidence="1" type="ORF">SAMN05192585_10763</name>
</gene>
<dbReference type="SFLD" id="SFLDS00003">
    <property type="entry name" value="Haloacid_Dehalogenase"/>
    <property type="match status" value="1"/>
</dbReference>
<dbReference type="Proteomes" id="UP000199182">
    <property type="component" value="Unassembled WGS sequence"/>
</dbReference>
<dbReference type="GO" id="GO:0005829">
    <property type="term" value="C:cytosol"/>
    <property type="evidence" value="ECO:0007669"/>
    <property type="project" value="TreeGrafter"/>
</dbReference>
<dbReference type="GO" id="GO:0016791">
    <property type="term" value="F:phosphatase activity"/>
    <property type="evidence" value="ECO:0007669"/>
    <property type="project" value="UniProtKB-ARBA"/>
</dbReference>
<evidence type="ECO:0008006" key="3">
    <source>
        <dbReference type="Google" id="ProtNLM"/>
    </source>
</evidence>
<keyword evidence="2" id="KW-1185">Reference proteome</keyword>
<sequence>MAKRIEDFLVVSDMDGTLLDEEHKVLQRNSEAISRFKAKGGHFTIATGRSVMSAKPYVEMLKLDIPVIVSNGSMVYDYIDNKILFDAFLSLEAEQYVYHLLDQFPDVGCESFVGIETYVLQNNPYIVEHTVIENIEFSYATERNAPHNWSKAIFADDPEKIERLEAYVYKNGFPDSAVFVKSSPKYFEILPKGVNKGTGLIHLAELMNIRMENTAAIGDFYNDAEMVEVAGIGTFAGNAPEDLKKRADLVVCDYRQGAVAELLEHIERLCR</sequence>
<protein>
    <recommendedName>
        <fullName evidence="3">Cof subfamily of IIB subfamily of haloacid dehalogenase superfamily/HAD-superfamily hydrolase, subfamily IIB</fullName>
    </recommendedName>
</protein>
<evidence type="ECO:0000313" key="1">
    <source>
        <dbReference type="EMBL" id="SDM90682.1"/>
    </source>
</evidence>
<dbReference type="GO" id="GO:0000287">
    <property type="term" value="F:magnesium ion binding"/>
    <property type="evidence" value="ECO:0007669"/>
    <property type="project" value="TreeGrafter"/>
</dbReference>
<dbReference type="SUPFAM" id="SSF56784">
    <property type="entry name" value="HAD-like"/>
    <property type="match status" value="1"/>
</dbReference>
<dbReference type="InterPro" id="IPR000150">
    <property type="entry name" value="Cof"/>
</dbReference>
<dbReference type="SFLD" id="SFLDG01140">
    <property type="entry name" value="C2.B:_Phosphomannomutase_and_P"/>
    <property type="match status" value="1"/>
</dbReference>
<dbReference type="InterPro" id="IPR036412">
    <property type="entry name" value="HAD-like_sf"/>
</dbReference>
<dbReference type="RefSeq" id="WP_092638613.1">
    <property type="nucleotide sequence ID" value="NZ_FNID01000007.1"/>
</dbReference>
<dbReference type="Pfam" id="PF08282">
    <property type="entry name" value="Hydrolase_3"/>
    <property type="match status" value="1"/>
</dbReference>